<dbReference type="Proteomes" id="UP001177021">
    <property type="component" value="Unassembled WGS sequence"/>
</dbReference>
<evidence type="ECO:0000313" key="1">
    <source>
        <dbReference type="EMBL" id="CAJ2656489.1"/>
    </source>
</evidence>
<proteinExistence type="predicted"/>
<reference evidence="1" key="1">
    <citation type="submission" date="2023-10" db="EMBL/GenBank/DDBJ databases">
        <authorList>
            <person name="Rodriguez Cubillos JULIANA M."/>
            <person name="De Vega J."/>
        </authorList>
    </citation>
    <scope>NUCLEOTIDE SEQUENCE</scope>
</reference>
<sequence length="159" mass="17345">MFVIGRMDKSKTIAAEDVKPAKTEQDVKPAKTEQDVKNPVPTDAPAKSIAVADKSEDANPGRMDKSKTIAAEDVKPAKGKCTRNVMSKKVKVDRNCLLDAANRYSAVAVKDDTNPKAAEEENVKDDTNPKAAEEEDGKYTNPKPKFDNDFGGDYDCHIC</sequence>
<comment type="caution">
    <text evidence="1">The sequence shown here is derived from an EMBL/GenBank/DDBJ whole genome shotgun (WGS) entry which is preliminary data.</text>
</comment>
<dbReference type="EMBL" id="CASHSV030000206">
    <property type="protein sequence ID" value="CAJ2656489.1"/>
    <property type="molecule type" value="Genomic_DNA"/>
</dbReference>
<keyword evidence="2" id="KW-1185">Reference proteome</keyword>
<accession>A0ACB0KKJ5</accession>
<name>A0ACB0KKJ5_TRIPR</name>
<protein>
    <submittedName>
        <fullName evidence="1">Uncharacterized protein</fullName>
    </submittedName>
</protein>
<evidence type="ECO:0000313" key="2">
    <source>
        <dbReference type="Proteomes" id="UP001177021"/>
    </source>
</evidence>
<organism evidence="1 2">
    <name type="scientific">Trifolium pratense</name>
    <name type="common">Red clover</name>
    <dbReference type="NCBI Taxonomy" id="57577"/>
    <lineage>
        <taxon>Eukaryota</taxon>
        <taxon>Viridiplantae</taxon>
        <taxon>Streptophyta</taxon>
        <taxon>Embryophyta</taxon>
        <taxon>Tracheophyta</taxon>
        <taxon>Spermatophyta</taxon>
        <taxon>Magnoliopsida</taxon>
        <taxon>eudicotyledons</taxon>
        <taxon>Gunneridae</taxon>
        <taxon>Pentapetalae</taxon>
        <taxon>rosids</taxon>
        <taxon>fabids</taxon>
        <taxon>Fabales</taxon>
        <taxon>Fabaceae</taxon>
        <taxon>Papilionoideae</taxon>
        <taxon>50 kb inversion clade</taxon>
        <taxon>NPAAA clade</taxon>
        <taxon>Hologalegina</taxon>
        <taxon>IRL clade</taxon>
        <taxon>Trifolieae</taxon>
        <taxon>Trifolium</taxon>
    </lineage>
</organism>
<gene>
    <name evidence="1" type="ORF">MILVUS5_LOCUS23236</name>
</gene>